<keyword evidence="2" id="KW-1185">Reference proteome</keyword>
<reference evidence="1 2" key="1">
    <citation type="journal article" date="2018" name="Mol. Biol. Evol.">
        <title>Analysis of the draft genome of the red seaweed Gracilariopsis chorda provides insights into genome size evolution in Rhodophyta.</title>
        <authorList>
            <person name="Lee J."/>
            <person name="Yang E.C."/>
            <person name="Graf L."/>
            <person name="Yang J.H."/>
            <person name="Qiu H."/>
            <person name="Zel Zion U."/>
            <person name="Chan C.X."/>
            <person name="Stephens T.G."/>
            <person name="Weber A.P.M."/>
            <person name="Boo G.H."/>
            <person name="Boo S.M."/>
            <person name="Kim K.M."/>
            <person name="Shin Y."/>
            <person name="Jung M."/>
            <person name="Lee S.J."/>
            <person name="Yim H.S."/>
            <person name="Lee J.H."/>
            <person name="Bhattacharya D."/>
            <person name="Yoon H.S."/>
        </authorList>
    </citation>
    <scope>NUCLEOTIDE SEQUENCE [LARGE SCALE GENOMIC DNA]</scope>
    <source>
        <strain evidence="1 2">SKKU-2015</strain>
        <tissue evidence="1">Whole body</tissue>
    </source>
</reference>
<evidence type="ECO:0000313" key="2">
    <source>
        <dbReference type="Proteomes" id="UP000247409"/>
    </source>
</evidence>
<sequence length="153" mass="17267">MGSGKGWSTIETKCACRAYTAASEDPFPGAGKKRKKFYKQIETAYTAIFEEAKQKDEALVTFTRTASAIAQRYNKARCECIKFEGIVMAIKEKKPTGSPTEEIFRAATAVYNSEGNMSNMYSYLPDSCLEYGDNFEFLDVLFFFFVILINGNW</sequence>
<organism evidence="1 2">
    <name type="scientific">Gracilariopsis chorda</name>
    <dbReference type="NCBI Taxonomy" id="448386"/>
    <lineage>
        <taxon>Eukaryota</taxon>
        <taxon>Rhodophyta</taxon>
        <taxon>Florideophyceae</taxon>
        <taxon>Rhodymeniophycidae</taxon>
        <taxon>Gracilariales</taxon>
        <taxon>Gracilariaceae</taxon>
        <taxon>Gracilariopsis</taxon>
    </lineage>
</organism>
<protein>
    <submittedName>
        <fullName evidence="1">Uncharacterized protein</fullName>
    </submittedName>
</protein>
<dbReference type="AlphaFoldDB" id="A0A2V3IXY9"/>
<dbReference type="EMBL" id="NBIV01000030">
    <property type="protein sequence ID" value="PXF47014.1"/>
    <property type="molecule type" value="Genomic_DNA"/>
</dbReference>
<accession>A0A2V3IXY9</accession>
<proteinExistence type="predicted"/>
<comment type="caution">
    <text evidence="1">The sequence shown here is derived from an EMBL/GenBank/DDBJ whole genome shotgun (WGS) entry which is preliminary data.</text>
</comment>
<gene>
    <name evidence="1" type="ORF">BWQ96_03204</name>
</gene>
<dbReference type="PANTHER" id="PTHR45023">
    <property type="match status" value="1"/>
</dbReference>
<name>A0A2V3IXY9_9FLOR</name>
<evidence type="ECO:0000313" key="1">
    <source>
        <dbReference type="EMBL" id="PXF47014.1"/>
    </source>
</evidence>
<dbReference type="Proteomes" id="UP000247409">
    <property type="component" value="Unassembled WGS sequence"/>
</dbReference>
<dbReference type="PANTHER" id="PTHR45023:SF4">
    <property type="entry name" value="GLYCINE-RICH PROTEIN-RELATED"/>
    <property type="match status" value="1"/>
</dbReference>